<feature type="transmembrane region" description="Helical" evidence="2">
    <location>
        <begin position="148"/>
        <end position="167"/>
    </location>
</feature>
<keyword evidence="2" id="KW-0812">Transmembrane</keyword>
<feature type="transmembrane region" description="Helical" evidence="2">
    <location>
        <begin position="45"/>
        <end position="68"/>
    </location>
</feature>
<dbReference type="OrthoDB" id="342800at2157"/>
<proteinExistence type="predicted"/>
<reference evidence="3 4" key="1">
    <citation type="submission" date="2019-12" db="EMBL/GenBank/DDBJ databases">
        <title>Isolation and characterization of three novel carbon monoxide-oxidizing members of Halobacteria from salione crusts and soils.</title>
        <authorList>
            <person name="Myers M.R."/>
            <person name="King G.M."/>
        </authorList>
    </citation>
    <scope>NUCLEOTIDE SEQUENCE [LARGE SCALE GENOMIC DNA]</scope>
    <source>
        <strain evidence="3 4">WSA2</strain>
    </source>
</reference>
<feature type="compositionally biased region" description="Acidic residues" evidence="1">
    <location>
        <begin position="528"/>
        <end position="537"/>
    </location>
</feature>
<comment type="caution">
    <text evidence="3">The sequence shown here is derived from an EMBL/GenBank/DDBJ whole genome shotgun (WGS) entry which is preliminary data.</text>
</comment>
<feature type="transmembrane region" description="Helical" evidence="2">
    <location>
        <begin position="312"/>
        <end position="335"/>
    </location>
</feature>
<organism evidence="3 4">
    <name type="scientific">Halobaculum saliterrae</name>
    <dbReference type="NCBI Taxonomy" id="2073113"/>
    <lineage>
        <taxon>Archaea</taxon>
        <taxon>Methanobacteriati</taxon>
        <taxon>Methanobacteriota</taxon>
        <taxon>Stenosarchaea group</taxon>
        <taxon>Halobacteria</taxon>
        <taxon>Halobacteriales</taxon>
        <taxon>Haloferacaceae</taxon>
        <taxon>Halobaculum</taxon>
    </lineage>
</organism>
<name>A0A6B0SWN8_9EURY</name>
<feature type="transmembrane region" description="Helical" evidence="2">
    <location>
        <begin position="174"/>
        <end position="199"/>
    </location>
</feature>
<evidence type="ECO:0008006" key="5">
    <source>
        <dbReference type="Google" id="ProtNLM"/>
    </source>
</evidence>
<evidence type="ECO:0000313" key="3">
    <source>
        <dbReference type="EMBL" id="MXR43314.1"/>
    </source>
</evidence>
<dbReference type="RefSeq" id="WP_159671296.1">
    <property type="nucleotide sequence ID" value="NZ_WUUS01000017.1"/>
</dbReference>
<feature type="region of interest" description="Disordered" evidence="1">
    <location>
        <begin position="501"/>
        <end position="537"/>
    </location>
</feature>
<feature type="transmembrane region" description="Helical" evidence="2">
    <location>
        <begin position="356"/>
        <end position="373"/>
    </location>
</feature>
<evidence type="ECO:0000313" key="4">
    <source>
        <dbReference type="Proteomes" id="UP000437065"/>
    </source>
</evidence>
<evidence type="ECO:0000256" key="2">
    <source>
        <dbReference type="SAM" id="Phobius"/>
    </source>
</evidence>
<dbReference type="AlphaFoldDB" id="A0A6B0SWN8"/>
<protein>
    <recommendedName>
        <fullName evidence="5">Amino acid/polyamine/organocation transporter, APC superfamily</fullName>
    </recommendedName>
</protein>
<feature type="transmembrane region" description="Helical" evidence="2">
    <location>
        <begin position="219"/>
        <end position="245"/>
    </location>
</feature>
<feature type="transmembrane region" description="Helical" evidence="2">
    <location>
        <begin position="379"/>
        <end position="403"/>
    </location>
</feature>
<accession>A0A6B0SWN8</accession>
<evidence type="ECO:0000256" key="1">
    <source>
        <dbReference type="SAM" id="MobiDB-lite"/>
    </source>
</evidence>
<dbReference type="Proteomes" id="UP000437065">
    <property type="component" value="Unassembled WGS sequence"/>
</dbReference>
<feature type="transmembrane region" description="Helical" evidence="2">
    <location>
        <begin position="423"/>
        <end position="442"/>
    </location>
</feature>
<gene>
    <name evidence="3" type="ORF">GRX01_18490</name>
</gene>
<keyword evidence="4" id="KW-1185">Reference proteome</keyword>
<dbReference type="Gene3D" id="1.20.1740.10">
    <property type="entry name" value="Amino acid/polyamine transporter I"/>
    <property type="match status" value="1"/>
</dbReference>
<feature type="compositionally biased region" description="Low complexity" evidence="1">
    <location>
        <begin position="518"/>
        <end position="527"/>
    </location>
</feature>
<feature type="transmembrane region" description="Helical" evidence="2">
    <location>
        <begin position="89"/>
        <end position="109"/>
    </location>
</feature>
<sequence>MDTGRLRRVVRGTARPAGVGIAAMLGGGLLYLPNGVAQGAGPQAPLAYLLAGGGAVCLAVAFAVVAAGPFDERGPVYGPVARVWDSRRLGALTAWGALAGYVALLALLAEWLGRLAPLPASTGAYVSGTLGAPTGLAALSGVGFPGPLVGDALAATVCLLALGIHLAGTRRAAVAAAVPAWGVVLGVGALLLAAFLPGIGEFVPANFDPLYPTSGLRRAPLRSLVGGVGVALFTFVGVEAAAYAAAADRDEMAGGGRDGDAASAPVVAAAVAGALVTLAAFVALGVIDWTRLTLADIPAADAVGAYLPVNPVVLTVVVSTGAGLAALVALGVPAARTIAGLGELYPPLERGPTEPPVVALVVVYGAAAALAVADLVAPALYVAVPGLALSYLAVATTAAAMPVRRPDLWAECGVRPTGALGRVALAGAVAVAAALFGVTLASDPATTLGLTLHRVALSVFEFELVSDPLGGIVPAIVAWELIGLGLLLLVRDYRESAGIELPALGGPAENDRRETDSSDPTDSTEATDPADEAAPEP</sequence>
<keyword evidence="2" id="KW-0472">Membrane</keyword>
<feature type="transmembrane region" description="Helical" evidence="2">
    <location>
        <begin position="469"/>
        <end position="490"/>
    </location>
</feature>
<dbReference type="EMBL" id="WUUS01000017">
    <property type="protein sequence ID" value="MXR43314.1"/>
    <property type="molecule type" value="Genomic_DNA"/>
</dbReference>
<feature type="transmembrane region" description="Helical" evidence="2">
    <location>
        <begin position="12"/>
        <end position="33"/>
    </location>
</feature>
<feature type="transmembrane region" description="Helical" evidence="2">
    <location>
        <begin position="266"/>
        <end position="287"/>
    </location>
</feature>
<keyword evidence="2" id="KW-1133">Transmembrane helix</keyword>